<dbReference type="RefSeq" id="WP_013161957.1">
    <property type="nucleotide sequence ID" value="NZ_CCYN01000013.1"/>
</dbReference>
<organism evidence="1 2">
    <name type="scientific">Propionibacterium freudenreichii</name>
    <dbReference type="NCBI Taxonomy" id="1744"/>
    <lineage>
        <taxon>Bacteria</taxon>
        <taxon>Bacillati</taxon>
        <taxon>Actinomycetota</taxon>
        <taxon>Actinomycetes</taxon>
        <taxon>Propionibacteriales</taxon>
        <taxon>Propionibacteriaceae</taxon>
        <taxon>Propionibacterium</taxon>
    </lineage>
</organism>
<reference evidence="1 2" key="1">
    <citation type="submission" date="2016-09" db="EMBL/GenBank/DDBJ databases">
        <authorList>
            <person name="Laine KS P."/>
        </authorList>
    </citation>
    <scope>NUCLEOTIDE SEQUENCE [LARGE SCALE GENOMIC DNA]</scope>
    <source>
        <strain evidence="1">PFRJS-23</strain>
    </source>
</reference>
<name>A0A509MHD3_9ACTN</name>
<dbReference type="OMA" id="YKRTFTH"/>
<proteinExistence type="predicted"/>
<dbReference type="EMBL" id="LT618793">
    <property type="protein sequence ID" value="SCQ81600.1"/>
    <property type="molecule type" value="Genomic_DNA"/>
</dbReference>
<dbReference type="Proteomes" id="UP000250080">
    <property type="component" value="Chromosome I"/>
</dbReference>
<evidence type="ECO:0000313" key="1">
    <source>
        <dbReference type="EMBL" id="SCQ81600.1"/>
    </source>
</evidence>
<sequence>MDRSEKKRLREHIGEHVDVSGARLSDDEAQFLGDFVDNYDDDYRGRSDTHTKSFTGWSSDGKYTRDETYTDTFTDEIGIRADYSYQDDDGQKGASSTEIRDARGILNWFRDHR</sequence>
<dbReference type="AlphaFoldDB" id="A0A509MHD3"/>
<accession>A0A509MHD3</accession>
<evidence type="ECO:0000313" key="2">
    <source>
        <dbReference type="Proteomes" id="UP000250080"/>
    </source>
</evidence>
<gene>
    <name evidence="1" type="ORF">PFR_JS23_1982</name>
</gene>
<protein>
    <submittedName>
        <fullName evidence="1">Uncharacterized protein</fullName>
    </submittedName>
</protein>